<reference evidence="3" key="1">
    <citation type="journal article" date="2017" name="Cell">
        <title>Insights into land plant evolution garnered from the Marchantia polymorpha genome.</title>
        <authorList>
            <person name="Bowman J.L."/>
            <person name="Kohchi T."/>
            <person name="Yamato K.T."/>
            <person name="Jenkins J."/>
            <person name="Shu S."/>
            <person name="Ishizaki K."/>
            <person name="Yamaoka S."/>
            <person name="Nishihama R."/>
            <person name="Nakamura Y."/>
            <person name="Berger F."/>
            <person name="Adam C."/>
            <person name="Aki S.S."/>
            <person name="Althoff F."/>
            <person name="Araki T."/>
            <person name="Arteaga-Vazquez M.A."/>
            <person name="Balasubrmanian S."/>
            <person name="Barry K."/>
            <person name="Bauer D."/>
            <person name="Boehm C.R."/>
            <person name="Briginshaw L."/>
            <person name="Caballero-Perez J."/>
            <person name="Catarino B."/>
            <person name="Chen F."/>
            <person name="Chiyoda S."/>
            <person name="Chovatia M."/>
            <person name="Davies K.M."/>
            <person name="Delmans M."/>
            <person name="Demura T."/>
            <person name="Dierschke T."/>
            <person name="Dolan L."/>
            <person name="Dorantes-Acosta A.E."/>
            <person name="Eklund D.M."/>
            <person name="Florent S.N."/>
            <person name="Flores-Sandoval E."/>
            <person name="Fujiyama A."/>
            <person name="Fukuzawa H."/>
            <person name="Galik B."/>
            <person name="Grimanelli D."/>
            <person name="Grimwood J."/>
            <person name="Grossniklaus U."/>
            <person name="Hamada T."/>
            <person name="Haseloff J."/>
            <person name="Hetherington A.J."/>
            <person name="Higo A."/>
            <person name="Hirakawa Y."/>
            <person name="Hundley H.N."/>
            <person name="Ikeda Y."/>
            <person name="Inoue K."/>
            <person name="Inoue S.I."/>
            <person name="Ishida S."/>
            <person name="Jia Q."/>
            <person name="Kakita M."/>
            <person name="Kanazawa T."/>
            <person name="Kawai Y."/>
            <person name="Kawashima T."/>
            <person name="Kennedy M."/>
            <person name="Kinose K."/>
            <person name="Kinoshita T."/>
            <person name="Kohara Y."/>
            <person name="Koide E."/>
            <person name="Komatsu K."/>
            <person name="Kopischke S."/>
            <person name="Kubo M."/>
            <person name="Kyozuka J."/>
            <person name="Lagercrantz U."/>
            <person name="Lin S.S."/>
            <person name="Lindquist E."/>
            <person name="Lipzen A.M."/>
            <person name="Lu C.W."/>
            <person name="De Luna E."/>
            <person name="Martienssen R.A."/>
            <person name="Minamino N."/>
            <person name="Mizutani M."/>
            <person name="Mizutani M."/>
            <person name="Mochizuki N."/>
            <person name="Monte I."/>
            <person name="Mosher R."/>
            <person name="Nagasaki H."/>
            <person name="Nakagami H."/>
            <person name="Naramoto S."/>
            <person name="Nishitani K."/>
            <person name="Ohtani M."/>
            <person name="Okamoto T."/>
            <person name="Okumura M."/>
            <person name="Phillips J."/>
            <person name="Pollak B."/>
            <person name="Reinders A."/>
            <person name="Rovekamp M."/>
            <person name="Sano R."/>
            <person name="Sawa S."/>
            <person name="Schmid M.W."/>
            <person name="Shirakawa M."/>
            <person name="Solano R."/>
            <person name="Spunde A."/>
            <person name="Suetsugu N."/>
            <person name="Sugano S."/>
            <person name="Sugiyama A."/>
            <person name="Sun R."/>
            <person name="Suzuki Y."/>
            <person name="Takenaka M."/>
            <person name="Takezawa D."/>
            <person name="Tomogane H."/>
            <person name="Tsuzuki M."/>
            <person name="Ueda T."/>
            <person name="Umeda M."/>
            <person name="Ward J.M."/>
            <person name="Watanabe Y."/>
            <person name="Yazaki K."/>
            <person name="Yokoyama R."/>
            <person name="Yoshitake Y."/>
            <person name="Yotsui I."/>
            <person name="Zachgo S."/>
            <person name="Schmutz J."/>
        </authorList>
    </citation>
    <scope>NUCLEOTIDE SEQUENCE [LARGE SCALE GENOMIC DNA]</scope>
    <source>
        <strain evidence="3">Tak-1</strain>
    </source>
</reference>
<evidence type="ECO:0000313" key="3">
    <source>
        <dbReference type="Proteomes" id="UP000244005"/>
    </source>
</evidence>
<dbReference type="EMBL" id="KZ772694">
    <property type="protein sequence ID" value="PTQ43919.1"/>
    <property type="molecule type" value="Genomic_DNA"/>
</dbReference>
<evidence type="ECO:0000313" key="2">
    <source>
        <dbReference type="EMBL" id="PTQ43919.1"/>
    </source>
</evidence>
<dbReference type="Proteomes" id="UP000244005">
    <property type="component" value="Unassembled WGS sequence"/>
</dbReference>
<name>A0A2R6XD15_MARPO</name>
<keyword evidence="3" id="KW-1185">Reference proteome</keyword>
<sequence>MKAMSSKDVPDFHPTPPEARSWEDCEAFGSCQVDRTGRGQPAWWSRVECCGCSKEKLFRKIPSTVKLQNGPFSDSRIRMHSGKCSSTRRGTNEHGKHLIIHLTHRHSALAIYILRRSTFPAPRWI</sequence>
<accession>A0A2R6XD15</accession>
<proteinExistence type="predicted"/>
<protein>
    <submittedName>
        <fullName evidence="2">Uncharacterized protein</fullName>
    </submittedName>
</protein>
<dbReference type="AlphaFoldDB" id="A0A2R6XD15"/>
<gene>
    <name evidence="2" type="ORF">MARPO_0022s0026</name>
</gene>
<organism evidence="2 3">
    <name type="scientific">Marchantia polymorpha</name>
    <name type="common">Common liverwort</name>
    <name type="synonym">Marchantia aquatica</name>
    <dbReference type="NCBI Taxonomy" id="3197"/>
    <lineage>
        <taxon>Eukaryota</taxon>
        <taxon>Viridiplantae</taxon>
        <taxon>Streptophyta</taxon>
        <taxon>Embryophyta</taxon>
        <taxon>Marchantiophyta</taxon>
        <taxon>Marchantiopsida</taxon>
        <taxon>Marchantiidae</taxon>
        <taxon>Marchantiales</taxon>
        <taxon>Marchantiaceae</taxon>
        <taxon>Marchantia</taxon>
    </lineage>
</organism>
<feature type="region of interest" description="Disordered" evidence="1">
    <location>
        <begin position="1"/>
        <end position="21"/>
    </location>
</feature>
<dbReference type="Gramene" id="Mp3g05020.1">
    <property type="protein sequence ID" value="Mp3g05020.1.cds1"/>
    <property type="gene ID" value="Mp3g05020"/>
</dbReference>
<evidence type="ECO:0000256" key="1">
    <source>
        <dbReference type="SAM" id="MobiDB-lite"/>
    </source>
</evidence>